<dbReference type="GO" id="GO:0016887">
    <property type="term" value="F:ATP hydrolysis activity"/>
    <property type="evidence" value="ECO:0007669"/>
    <property type="project" value="InterPro"/>
</dbReference>
<dbReference type="Pfam" id="PF00005">
    <property type="entry name" value="ABC_tran"/>
    <property type="match status" value="1"/>
</dbReference>
<evidence type="ECO:0000256" key="1">
    <source>
        <dbReference type="ARBA" id="ARBA00005417"/>
    </source>
</evidence>
<dbReference type="GO" id="GO:0005524">
    <property type="term" value="F:ATP binding"/>
    <property type="evidence" value="ECO:0007669"/>
    <property type="project" value="UniProtKB-KW"/>
</dbReference>
<dbReference type="CDD" id="cd03220">
    <property type="entry name" value="ABC_KpsT_Wzt"/>
    <property type="match status" value="1"/>
</dbReference>
<dbReference type="SMART" id="SM00382">
    <property type="entry name" value="AAA"/>
    <property type="match status" value="1"/>
</dbReference>
<gene>
    <name evidence="6" type="ORF">EY643_01670</name>
</gene>
<accession>A0A5P9NPK1</accession>
<reference evidence="6 7" key="1">
    <citation type="submission" date="2019-02" db="EMBL/GenBank/DDBJ databases">
        <authorList>
            <person name="Li S.-H."/>
        </authorList>
    </citation>
    <scope>NUCLEOTIDE SEQUENCE [LARGE SCALE GENOMIC DNA]</scope>
    <source>
        <strain evidence="6 7">IMCC14385</strain>
    </source>
</reference>
<evidence type="ECO:0000256" key="2">
    <source>
        <dbReference type="ARBA" id="ARBA00022448"/>
    </source>
</evidence>
<evidence type="ECO:0000256" key="3">
    <source>
        <dbReference type="ARBA" id="ARBA00022741"/>
    </source>
</evidence>
<dbReference type="PANTHER" id="PTHR46743">
    <property type="entry name" value="TEICHOIC ACIDS EXPORT ATP-BINDING PROTEIN TAGH"/>
    <property type="match status" value="1"/>
</dbReference>
<dbReference type="AlphaFoldDB" id="A0A5P9NPK1"/>
<dbReference type="KEGG" id="halc:EY643_01670"/>
<evidence type="ECO:0000256" key="4">
    <source>
        <dbReference type="ARBA" id="ARBA00022840"/>
    </source>
</evidence>
<dbReference type="Proteomes" id="UP000326287">
    <property type="component" value="Chromosome"/>
</dbReference>
<dbReference type="InterPro" id="IPR050683">
    <property type="entry name" value="Bact_Polysacc_Export_ATP-bd"/>
</dbReference>
<dbReference type="InterPro" id="IPR015860">
    <property type="entry name" value="ABC_transpr_TagH-like"/>
</dbReference>
<keyword evidence="4 6" id="KW-0067">ATP-binding</keyword>
<protein>
    <submittedName>
        <fullName evidence="6">ABC transporter ATP-binding protein</fullName>
    </submittedName>
</protein>
<dbReference type="EMBL" id="CP036422">
    <property type="protein sequence ID" value="QFU77712.1"/>
    <property type="molecule type" value="Genomic_DNA"/>
</dbReference>
<keyword evidence="7" id="KW-1185">Reference proteome</keyword>
<proteinExistence type="inferred from homology"/>
<sequence length="229" mass="25106">MLELQNVFLNFHSSKGTFDSGVHHVLDDVSFKLYENETLGIIGRNGVGKTTMLRIMADILAPTSGVVRKRPGKTASLLTIGLGHKVDLSGRDNALLSAMLQGASREEAEGFLEEIKEFSELGDSFEEPVKNYSSGMKSRLGFTTALLSRVDILLVDEILSVGDAEFRAKAERAMKERIMGNQTVVFVSHSDQQVKALCDRVIWIDGGKICGEGNPDEVISAYRKSLRPS</sequence>
<dbReference type="PROSITE" id="PS50893">
    <property type="entry name" value="ABC_TRANSPORTER_2"/>
    <property type="match status" value="1"/>
</dbReference>
<dbReference type="OrthoDB" id="9778870at2"/>
<dbReference type="InterPro" id="IPR003593">
    <property type="entry name" value="AAA+_ATPase"/>
</dbReference>
<dbReference type="GO" id="GO:0016020">
    <property type="term" value="C:membrane"/>
    <property type="evidence" value="ECO:0007669"/>
    <property type="project" value="InterPro"/>
</dbReference>
<dbReference type="InterPro" id="IPR003439">
    <property type="entry name" value="ABC_transporter-like_ATP-bd"/>
</dbReference>
<dbReference type="GO" id="GO:0140359">
    <property type="term" value="F:ABC-type transporter activity"/>
    <property type="evidence" value="ECO:0007669"/>
    <property type="project" value="InterPro"/>
</dbReference>
<evidence type="ECO:0000259" key="5">
    <source>
        <dbReference type="PROSITE" id="PS50893"/>
    </source>
</evidence>
<keyword evidence="3" id="KW-0547">Nucleotide-binding</keyword>
<name>A0A5P9NPK1_9GAMM</name>
<dbReference type="PANTHER" id="PTHR46743:SF2">
    <property type="entry name" value="TEICHOIC ACIDS EXPORT ATP-BINDING PROTEIN TAGH"/>
    <property type="match status" value="1"/>
</dbReference>
<feature type="domain" description="ABC transporter" evidence="5">
    <location>
        <begin position="2"/>
        <end position="228"/>
    </location>
</feature>
<evidence type="ECO:0000313" key="6">
    <source>
        <dbReference type="EMBL" id="QFU77712.1"/>
    </source>
</evidence>
<dbReference type="InterPro" id="IPR027417">
    <property type="entry name" value="P-loop_NTPase"/>
</dbReference>
<dbReference type="SUPFAM" id="SSF52540">
    <property type="entry name" value="P-loop containing nucleoside triphosphate hydrolases"/>
    <property type="match status" value="1"/>
</dbReference>
<dbReference type="Gene3D" id="3.40.50.300">
    <property type="entry name" value="P-loop containing nucleotide triphosphate hydrolases"/>
    <property type="match status" value="1"/>
</dbReference>
<keyword evidence="2" id="KW-0813">Transport</keyword>
<comment type="similarity">
    <text evidence="1">Belongs to the ABC transporter superfamily.</text>
</comment>
<organism evidence="6 7">
    <name type="scientific">Halioglobus maricola</name>
    <dbReference type="NCBI Taxonomy" id="2601894"/>
    <lineage>
        <taxon>Bacteria</taxon>
        <taxon>Pseudomonadati</taxon>
        <taxon>Pseudomonadota</taxon>
        <taxon>Gammaproteobacteria</taxon>
        <taxon>Cellvibrionales</taxon>
        <taxon>Halieaceae</taxon>
        <taxon>Halioglobus</taxon>
    </lineage>
</organism>
<evidence type="ECO:0000313" key="7">
    <source>
        <dbReference type="Proteomes" id="UP000326287"/>
    </source>
</evidence>